<dbReference type="InterPro" id="IPR008999">
    <property type="entry name" value="Actin-crosslinking"/>
</dbReference>
<dbReference type="GO" id="GO:0055120">
    <property type="term" value="C:striated muscle dense body"/>
    <property type="evidence" value="ECO:0007669"/>
    <property type="project" value="TreeGrafter"/>
</dbReference>
<dbReference type="SUPFAM" id="SSF101233">
    <property type="entry name" value="PWI domain"/>
    <property type="match status" value="1"/>
</dbReference>
<reference evidence="7" key="1">
    <citation type="journal article" date="2011" name="Genome Res.">
        <title>Deep small RNA sequencing from the nematode Ascaris reveals conservation, functional diversification, and novel developmental profiles.</title>
        <authorList>
            <person name="Wang J."/>
            <person name="Czech B."/>
            <person name="Crunk A."/>
            <person name="Wallace A."/>
            <person name="Mitreva M."/>
            <person name="Hannon G.J."/>
            <person name="Davis R.E."/>
        </authorList>
    </citation>
    <scope>NUCLEOTIDE SEQUENCE</scope>
</reference>
<dbReference type="AlphaFoldDB" id="F1KR59"/>
<sequence length="493" mass="55767">MRFEGALEEKICMSRVNLDVLKPWITAKLNEILGMEDDVLNEYVFSQLEEKTLNPKVMQINLTGFLNARRAREFMGELWTMLLEAQNSEDGIPASMVEKKIREIEEKTKIVSLSSNGAAAEAAGSDWKNRYDSLTGGKYGNRSKENETGSGKKEDERRRERQESDKTRDSDRRRSEKGRDRESKSERDAKMNNDKSGERREEKRRDEKKEEKRREDGELRMTSKSDYDRAKGGKLKLKGNRSLFKADKKKKKKKLGEEVAKATDPDITSHGGWRRINEECDLKGGINISFECADGSNCYLAAMDNGRFTIGGPHMAGEGPNPEEILTLIKTPDDPKISLKTGYGKYVGVDAEGSLVATADAIGTRERLYVVFQDNKTAVQAVSNNLFLSLKPDSEGYIHAVSRTAGDNEIVNLRTDAVPEGPVDWRSAEDKKSARECETAFIKMYQHSKVVTKGKQININMDEKQAIRRAQDEGNLHELLLDRRAKMKSDKYC</sequence>
<comment type="similarity">
    <text evidence="2">Belongs to the FRG1 family.</text>
</comment>
<evidence type="ECO:0000259" key="6">
    <source>
        <dbReference type="PROSITE" id="PS51025"/>
    </source>
</evidence>
<dbReference type="Pfam" id="PF06229">
    <property type="entry name" value="FRG1"/>
    <property type="match status" value="1"/>
</dbReference>
<dbReference type="InterPro" id="IPR010414">
    <property type="entry name" value="FRG1"/>
</dbReference>
<proteinExistence type="evidence at transcript level"/>
<dbReference type="CDD" id="cd23338">
    <property type="entry name" value="beta-trefoil_FSCN_FRG1"/>
    <property type="match status" value="1"/>
</dbReference>
<dbReference type="Gene3D" id="2.80.10.50">
    <property type="match status" value="1"/>
</dbReference>
<protein>
    <submittedName>
        <fullName evidence="7">Protein FRG1</fullName>
    </submittedName>
</protein>
<feature type="compositionally biased region" description="Basic and acidic residues" evidence="5">
    <location>
        <begin position="142"/>
        <end position="231"/>
    </location>
</feature>
<evidence type="ECO:0000256" key="3">
    <source>
        <dbReference type="ARBA" id="ARBA00022664"/>
    </source>
</evidence>
<dbReference type="Pfam" id="PF01480">
    <property type="entry name" value="PWI"/>
    <property type="match status" value="1"/>
</dbReference>
<evidence type="ECO:0000256" key="4">
    <source>
        <dbReference type="ARBA" id="ARBA00023242"/>
    </source>
</evidence>
<dbReference type="SUPFAM" id="SSF50405">
    <property type="entry name" value="Actin-crosslinking proteins"/>
    <property type="match status" value="1"/>
</dbReference>
<name>F1KR59_ASCSU</name>
<keyword evidence="4" id="KW-0539">Nucleus</keyword>
<dbReference type="GO" id="GO:0051015">
    <property type="term" value="F:actin filament binding"/>
    <property type="evidence" value="ECO:0007669"/>
    <property type="project" value="TreeGrafter"/>
</dbReference>
<feature type="domain" description="PWI" evidence="6">
    <location>
        <begin position="1"/>
        <end position="99"/>
    </location>
</feature>
<dbReference type="GO" id="GO:0005730">
    <property type="term" value="C:nucleolus"/>
    <property type="evidence" value="ECO:0007669"/>
    <property type="project" value="UniProtKB-SubCell"/>
</dbReference>
<dbReference type="InterPro" id="IPR002483">
    <property type="entry name" value="PWI_dom"/>
</dbReference>
<organism evidence="7">
    <name type="scientific">Ascaris suum</name>
    <name type="common">Pig roundworm</name>
    <name type="synonym">Ascaris lumbricoides</name>
    <dbReference type="NCBI Taxonomy" id="6253"/>
    <lineage>
        <taxon>Eukaryota</taxon>
        <taxon>Metazoa</taxon>
        <taxon>Ecdysozoa</taxon>
        <taxon>Nematoda</taxon>
        <taxon>Chromadorea</taxon>
        <taxon>Rhabditida</taxon>
        <taxon>Spirurina</taxon>
        <taxon>Ascaridomorpha</taxon>
        <taxon>Ascaridoidea</taxon>
        <taxon>Ascarididae</taxon>
        <taxon>Ascaris</taxon>
    </lineage>
</organism>
<dbReference type="Gene3D" id="1.20.1390.10">
    <property type="entry name" value="PWI domain"/>
    <property type="match status" value="1"/>
</dbReference>
<accession>F1KR59</accession>
<dbReference type="GO" id="GO:0071013">
    <property type="term" value="C:catalytic step 2 spliceosome"/>
    <property type="evidence" value="ECO:0007669"/>
    <property type="project" value="TreeGrafter"/>
</dbReference>
<feature type="region of interest" description="Disordered" evidence="5">
    <location>
        <begin position="114"/>
        <end position="265"/>
    </location>
</feature>
<evidence type="ECO:0000256" key="1">
    <source>
        <dbReference type="ARBA" id="ARBA00004604"/>
    </source>
</evidence>
<dbReference type="EMBL" id="JI164524">
    <property type="protein sequence ID" value="ADY40363.1"/>
    <property type="molecule type" value="mRNA"/>
</dbReference>
<comment type="subcellular location">
    <subcellularLocation>
        <location evidence="1">Nucleus</location>
        <location evidence="1">Nucleolus</location>
    </subcellularLocation>
</comment>
<dbReference type="GO" id="GO:0006397">
    <property type="term" value="P:mRNA processing"/>
    <property type="evidence" value="ECO:0007669"/>
    <property type="project" value="UniProtKB-KW"/>
</dbReference>
<dbReference type="PROSITE" id="PS51025">
    <property type="entry name" value="PWI"/>
    <property type="match status" value="1"/>
</dbReference>
<keyword evidence="3" id="KW-0507">mRNA processing</keyword>
<feature type="compositionally biased region" description="Basic and acidic residues" evidence="5">
    <location>
        <begin position="255"/>
        <end position="264"/>
    </location>
</feature>
<evidence type="ECO:0000256" key="2">
    <source>
        <dbReference type="ARBA" id="ARBA00010878"/>
    </source>
</evidence>
<dbReference type="PANTHER" id="PTHR12928:SF0">
    <property type="entry name" value="FSHD REGION GENE 1"/>
    <property type="match status" value="1"/>
</dbReference>
<dbReference type="SMART" id="SM00311">
    <property type="entry name" value="PWI"/>
    <property type="match status" value="1"/>
</dbReference>
<dbReference type="InterPro" id="IPR036483">
    <property type="entry name" value="PWI_dom_sf"/>
</dbReference>
<dbReference type="PANTHER" id="PTHR12928">
    <property type="entry name" value="FRG1 PROTEIN"/>
    <property type="match status" value="1"/>
</dbReference>
<evidence type="ECO:0000256" key="5">
    <source>
        <dbReference type="SAM" id="MobiDB-lite"/>
    </source>
</evidence>
<evidence type="ECO:0000313" key="7">
    <source>
        <dbReference type="EMBL" id="ADY40363.1"/>
    </source>
</evidence>